<feature type="domain" description="Topo IA-type catalytic" evidence="11">
    <location>
        <begin position="131"/>
        <end position="559"/>
    </location>
</feature>
<evidence type="ECO:0000256" key="2">
    <source>
        <dbReference type="ARBA" id="ARBA00009446"/>
    </source>
</evidence>
<dbReference type="OrthoDB" id="9804262at2"/>
<evidence type="ECO:0000256" key="4">
    <source>
        <dbReference type="ARBA" id="ARBA00022842"/>
    </source>
</evidence>
<dbReference type="InterPro" id="IPR013825">
    <property type="entry name" value="Topo_IA_cen_sub2"/>
</dbReference>
<dbReference type="AlphaFoldDB" id="A0A179BEX6"/>
<reference evidence="12 13" key="1">
    <citation type="submission" date="2016-04" db="EMBL/GenBank/DDBJ databases">
        <title>Acidithiobacillus ferrooxidans genome sequencing and assembly.</title>
        <authorList>
            <person name="Zhou Z."/>
        </authorList>
    </citation>
    <scope>NUCLEOTIDE SEQUENCE [LARGE SCALE GENOMIC DNA]</scope>
    <source>
        <strain evidence="12 13">BY0502</strain>
    </source>
</reference>
<evidence type="ECO:0000259" key="10">
    <source>
        <dbReference type="PROSITE" id="PS50880"/>
    </source>
</evidence>
<dbReference type="GO" id="GO:0046872">
    <property type="term" value="F:metal ion binding"/>
    <property type="evidence" value="ECO:0007669"/>
    <property type="project" value="UniProtKB-KW"/>
</dbReference>
<feature type="domain" description="Toprim" evidence="10">
    <location>
        <begin position="3"/>
        <end position="115"/>
    </location>
</feature>
<dbReference type="InterPro" id="IPR013826">
    <property type="entry name" value="Topo_IA_cen_sub3"/>
</dbReference>
<feature type="region of interest" description="Interaction with DNA" evidence="8">
    <location>
        <begin position="165"/>
        <end position="170"/>
    </location>
</feature>
<dbReference type="RefSeq" id="WP_064219527.1">
    <property type="nucleotide sequence ID" value="NZ_LVXZ01000129.1"/>
</dbReference>
<comment type="caution">
    <text evidence="12">The sequence shown here is derived from an EMBL/GenBank/DDBJ whole genome shotgun (WGS) entry which is preliminary data.</text>
</comment>
<evidence type="ECO:0000256" key="8">
    <source>
        <dbReference type="HAMAP-Rule" id="MF_00952"/>
    </source>
</evidence>
<dbReference type="SMART" id="SM00493">
    <property type="entry name" value="TOPRIM"/>
    <property type="match status" value="1"/>
</dbReference>
<dbReference type="PANTHER" id="PTHR42785:SF1">
    <property type="entry name" value="DNA TOPOISOMERASE"/>
    <property type="match status" value="1"/>
</dbReference>
<protein>
    <recommendedName>
        <fullName evidence="8">DNA topoisomerase 1</fullName>
        <ecNumber evidence="8">5.6.2.1</ecNumber>
    </recommendedName>
    <alternativeName>
        <fullName evidence="8">DNA topoisomerase I</fullName>
    </alternativeName>
</protein>
<dbReference type="InterPro" id="IPR013497">
    <property type="entry name" value="Topo_IA_cen"/>
</dbReference>
<sequence>MSALLLIVESPKKAQHIGHILGNGWQVKATLGHIRDLPVTGEAAYVRPPDFAMRYEILDTKHKEIVSGLRAAAQSADAVYIATDPDREGEGIAWHVCQVLKIKPGEAKRVSYQEVTETAIRKALLAPRPVNMRLVAAQEARRALDRMVGWEVSPVLSNTIGAKASAGRVQSPALALVVERERAIKSFRPTAFYQVLAHMPGKDGVSGWRASWIDGTKEGEYFQDKAFAQALADALPSMPLVVSKAESKPTRKAPAPPFTTSSMQMDGARALKVGVEDIMKAAQSLFDKGHITYHRTDSPNLSEEGEALLRTALEKAGLPVVEKPRRWKAKGDAQEAHEAVRPTEPLLEEAGEDANQRALYQLIRKRALASQMPDAIYQQTSCTLSGGTFHWRDLSHPALFRAVGSVLTDPGWRVLYTESEDDSEGKETEAANPVPKLSVGDKLKAERGEMVSKKTKAPPRYTESTLIKALEDHGVGRPSTYASIIKVLYKRDYMKRKGKAPALYATDLGEQVVDALRPFDFAGLEYTRLIEESLDLITEGKMPPRDLLAKSYADIQSTIATMPKGADNSQPCPIDGCGGTVSRRESKKKKGSFFWVCSNRDNHNLLQDKDGTPGEPFGDQVESNTDGPACPECGKPTGRYETSKRHGFFKCAKGHGTWWDDKGAIGKLWETLPAGKGGKAKPEAAAKRSAGKPAGTRTGKPAARRSTIMD</sequence>
<comment type="subunit">
    <text evidence="8">Monomer.</text>
</comment>
<name>A0A179BEX6_ACIFR</name>
<dbReference type="CDD" id="cd00186">
    <property type="entry name" value="TOP1Ac"/>
    <property type="match status" value="1"/>
</dbReference>
<feature type="site" description="Interaction with DNA" evidence="8">
    <location>
        <position position="141"/>
    </location>
</feature>
<evidence type="ECO:0000256" key="3">
    <source>
        <dbReference type="ARBA" id="ARBA00022723"/>
    </source>
</evidence>
<keyword evidence="5 8" id="KW-0799">Topoisomerase</keyword>
<dbReference type="SUPFAM" id="SSF56712">
    <property type="entry name" value="Prokaryotic type I DNA topoisomerase"/>
    <property type="match status" value="1"/>
</dbReference>
<feature type="active site" description="O-(5'-phospho-DNA)-tyrosine intermediate" evidence="8">
    <location>
        <position position="293"/>
    </location>
</feature>
<comment type="caution">
    <text evidence="8">Lacks conserved residue(s) required for the propagation of feature annotation.</text>
</comment>
<feature type="region of interest" description="Disordered" evidence="9">
    <location>
        <begin position="243"/>
        <end position="262"/>
    </location>
</feature>
<dbReference type="InterPro" id="IPR000380">
    <property type="entry name" value="Topo_IA"/>
</dbReference>
<dbReference type="EMBL" id="LVXZ01000129">
    <property type="protein sequence ID" value="OAP89691.1"/>
    <property type="molecule type" value="Genomic_DNA"/>
</dbReference>
<dbReference type="SMART" id="SM00437">
    <property type="entry name" value="TOP1Ac"/>
    <property type="match status" value="1"/>
</dbReference>
<proteinExistence type="inferred from homology"/>
<feature type="site" description="Interaction with DNA" evidence="8">
    <location>
        <position position="142"/>
    </location>
</feature>
<evidence type="ECO:0000256" key="7">
    <source>
        <dbReference type="ARBA" id="ARBA00023235"/>
    </source>
</evidence>
<accession>A0A179BEX6</accession>
<dbReference type="Gene3D" id="1.10.290.10">
    <property type="entry name" value="Topoisomerase I, domain 4"/>
    <property type="match status" value="1"/>
</dbReference>
<dbReference type="InterPro" id="IPR003601">
    <property type="entry name" value="Topo_IA_2"/>
</dbReference>
<keyword evidence="3" id="KW-0479">Metal-binding</keyword>
<keyword evidence="13" id="KW-1185">Reference proteome</keyword>
<dbReference type="Pfam" id="PF01131">
    <property type="entry name" value="Topoisom_bac"/>
    <property type="match status" value="1"/>
</dbReference>
<dbReference type="PROSITE" id="PS52039">
    <property type="entry name" value="TOPO_IA_2"/>
    <property type="match status" value="1"/>
</dbReference>
<dbReference type="InterPro" id="IPR003602">
    <property type="entry name" value="Topo_IA_DNA-bd_dom"/>
</dbReference>
<dbReference type="InterPro" id="IPR005733">
    <property type="entry name" value="TopoI_bac-type"/>
</dbReference>
<organism evidence="12 13">
    <name type="scientific">Acidithiobacillus ferrooxidans</name>
    <name type="common">Thiobacillus ferrooxidans</name>
    <dbReference type="NCBI Taxonomy" id="920"/>
    <lineage>
        <taxon>Bacteria</taxon>
        <taxon>Pseudomonadati</taxon>
        <taxon>Pseudomonadota</taxon>
        <taxon>Acidithiobacillia</taxon>
        <taxon>Acidithiobacillales</taxon>
        <taxon>Acidithiobacillaceae</taxon>
        <taxon>Acidithiobacillus</taxon>
    </lineage>
</organism>
<dbReference type="Proteomes" id="UP000078302">
    <property type="component" value="Unassembled WGS sequence"/>
</dbReference>
<dbReference type="InterPro" id="IPR013824">
    <property type="entry name" value="Topo_IA_cen_sub1"/>
</dbReference>
<dbReference type="PANTHER" id="PTHR42785">
    <property type="entry name" value="DNA TOPOISOMERASE, TYPE IA, CORE"/>
    <property type="match status" value="1"/>
</dbReference>
<evidence type="ECO:0000259" key="11">
    <source>
        <dbReference type="PROSITE" id="PS52039"/>
    </source>
</evidence>
<dbReference type="Gene3D" id="2.70.20.10">
    <property type="entry name" value="Topoisomerase I, domain 3"/>
    <property type="match status" value="1"/>
</dbReference>
<feature type="site" description="Interaction with DNA" evidence="8">
    <location>
        <position position="295"/>
    </location>
</feature>
<evidence type="ECO:0000256" key="6">
    <source>
        <dbReference type="ARBA" id="ARBA00023125"/>
    </source>
</evidence>
<comment type="similarity">
    <text evidence="2 8">Belongs to the type IA topoisomerase family.</text>
</comment>
<feature type="site" description="Interaction with DNA" evidence="8">
    <location>
        <position position="33"/>
    </location>
</feature>
<dbReference type="PRINTS" id="PR00417">
    <property type="entry name" value="PRTPISMRASEI"/>
</dbReference>
<dbReference type="GO" id="GO:0003917">
    <property type="term" value="F:DNA topoisomerase type I (single strand cut, ATP-independent) activity"/>
    <property type="evidence" value="ECO:0007669"/>
    <property type="project" value="UniProtKB-UniRule"/>
</dbReference>
<dbReference type="PROSITE" id="PS50880">
    <property type="entry name" value="TOPRIM"/>
    <property type="match status" value="1"/>
</dbReference>
<dbReference type="NCBIfam" id="TIGR01051">
    <property type="entry name" value="topA_bact"/>
    <property type="match status" value="1"/>
</dbReference>
<dbReference type="Pfam" id="PF01751">
    <property type="entry name" value="Toprim"/>
    <property type="match status" value="1"/>
</dbReference>
<dbReference type="GO" id="GO:0006265">
    <property type="term" value="P:DNA topological change"/>
    <property type="evidence" value="ECO:0007669"/>
    <property type="project" value="UniProtKB-UniRule"/>
</dbReference>
<dbReference type="SMART" id="SM00436">
    <property type="entry name" value="TOP1Bc"/>
    <property type="match status" value="1"/>
</dbReference>
<dbReference type="InterPro" id="IPR023405">
    <property type="entry name" value="Topo_IA_core_domain"/>
</dbReference>
<dbReference type="InterPro" id="IPR006171">
    <property type="entry name" value="TOPRIM_dom"/>
</dbReference>
<evidence type="ECO:0000313" key="12">
    <source>
        <dbReference type="EMBL" id="OAP89691.1"/>
    </source>
</evidence>
<comment type="catalytic activity">
    <reaction evidence="1 8">
        <text>ATP-independent breakage of single-stranded DNA, followed by passage and rejoining.</text>
        <dbReference type="EC" id="5.6.2.1"/>
    </reaction>
</comment>
<evidence type="ECO:0000313" key="13">
    <source>
        <dbReference type="Proteomes" id="UP000078302"/>
    </source>
</evidence>
<feature type="region of interest" description="Disordered" evidence="9">
    <location>
        <begin position="605"/>
        <end position="630"/>
    </location>
</feature>
<dbReference type="EC" id="5.6.2.1" evidence="8"/>
<feature type="region of interest" description="Disordered" evidence="9">
    <location>
        <begin position="673"/>
        <end position="710"/>
    </location>
</feature>
<dbReference type="HAMAP" id="MF_00952">
    <property type="entry name" value="Topoisom_1_prok"/>
    <property type="match status" value="1"/>
</dbReference>
<feature type="site" description="Interaction with DNA" evidence="8">
    <location>
        <position position="491"/>
    </location>
</feature>
<comment type="function">
    <text evidence="8">Releases the supercoiling and torsional tension of DNA, which is introduced during the DNA replication and transcription, by transiently cleaving and rejoining one strand of the DNA duplex. Introduces a single-strand break via transesterification at a target site in duplex DNA. The scissile phosphodiester is attacked by the catalytic tyrosine of the enzyme, resulting in the formation of a DNA-(5'-phosphotyrosyl)-enzyme intermediate and the expulsion of a 3'-OH DNA strand. The free DNA strand then undergoes passage around the unbroken strand, thus removing DNA supercoils. Finally, in the religation step, the DNA 3'-OH attacks the covalent intermediate to expel the active-site tyrosine and restore the DNA phosphodiester backbone.</text>
</comment>
<evidence type="ECO:0000256" key="1">
    <source>
        <dbReference type="ARBA" id="ARBA00000213"/>
    </source>
</evidence>
<keyword evidence="4" id="KW-0460">Magnesium</keyword>
<dbReference type="Gene3D" id="1.10.460.10">
    <property type="entry name" value="Topoisomerase I, domain 2"/>
    <property type="match status" value="1"/>
</dbReference>
<evidence type="ECO:0000256" key="5">
    <source>
        <dbReference type="ARBA" id="ARBA00023029"/>
    </source>
</evidence>
<dbReference type="InterPro" id="IPR028612">
    <property type="entry name" value="Topoisom_1_IA"/>
</dbReference>
<keyword evidence="7 8" id="KW-0413">Isomerase</keyword>
<feature type="site" description="Interaction with DNA" evidence="8">
    <location>
        <position position="145"/>
    </location>
</feature>
<evidence type="ECO:0000256" key="9">
    <source>
        <dbReference type="SAM" id="MobiDB-lite"/>
    </source>
</evidence>
<dbReference type="GO" id="GO:0003677">
    <property type="term" value="F:DNA binding"/>
    <property type="evidence" value="ECO:0007669"/>
    <property type="project" value="UniProtKB-KW"/>
</dbReference>
<gene>
    <name evidence="8" type="primary">topA</name>
    <name evidence="12" type="ORF">A4H96_10365</name>
</gene>
<keyword evidence="6 8" id="KW-0238">DNA-binding</keyword>
<dbReference type="Gene3D" id="3.40.50.140">
    <property type="match status" value="1"/>
</dbReference>